<feature type="transmembrane region" description="Helical" evidence="7">
    <location>
        <begin position="12"/>
        <end position="33"/>
    </location>
</feature>
<accession>A0ABV8Q1S9</accession>
<keyword evidence="3" id="KW-1003">Cell membrane</keyword>
<keyword evidence="2 7" id="KW-0813">Transport</keyword>
<feature type="transmembrane region" description="Helical" evidence="7">
    <location>
        <begin position="235"/>
        <end position="257"/>
    </location>
</feature>
<evidence type="ECO:0000313" key="10">
    <source>
        <dbReference type="Proteomes" id="UP001595900"/>
    </source>
</evidence>
<sequence>MLQRLRFIPLRIVQAIPVVFGVTLVVFFLVRFLPGSPAIAMLGEHATPAAIAAVDKEYGLNAPIWVQYGDFIGNLVRGNLGQSLFYHQPVSQLVRVGFPATLYLVVYAIVLTVIISVPLAAVAASAPGRARDQFVRVGPLVGLGMPQFWVGIMLILILGVRLKIFPIGGYGSDFVANLGYLFLPALTVAISMSPIVIRSLRSAMISVLGSDYVGTARSKGTSPFHLFSRHVLRNAAVPTVTVLGVNVGYLLGGTIVVEKVFALPGLGNYMVTAIFNRDFPTVQGITLVIALMVVVVGILTDVVYALLDPRVKLA</sequence>
<reference evidence="10" key="1">
    <citation type="journal article" date="2019" name="Int. J. Syst. Evol. Microbiol.">
        <title>The Global Catalogue of Microorganisms (GCM) 10K type strain sequencing project: providing services to taxonomists for standard genome sequencing and annotation.</title>
        <authorList>
            <consortium name="The Broad Institute Genomics Platform"/>
            <consortium name="The Broad Institute Genome Sequencing Center for Infectious Disease"/>
            <person name="Wu L."/>
            <person name="Ma J."/>
        </authorList>
    </citation>
    <scope>NUCLEOTIDE SEQUENCE [LARGE SCALE GENOMIC DNA]</scope>
    <source>
        <strain evidence="10">CGMCC 1.10363</strain>
    </source>
</reference>
<evidence type="ECO:0000313" key="9">
    <source>
        <dbReference type="EMBL" id="MFC4242221.1"/>
    </source>
</evidence>
<dbReference type="InterPro" id="IPR045621">
    <property type="entry name" value="BPD_transp_1_N"/>
</dbReference>
<evidence type="ECO:0000256" key="3">
    <source>
        <dbReference type="ARBA" id="ARBA00022475"/>
    </source>
</evidence>
<protein>
    <submittedName>
        <fullName evidence="9">ABC transporter permease</fullName>
    </submittedName>
</protein>
<keyword evidence="6 7" id="KW-0472">Membrane</keyword>
<dbReference type="PANTHER" id="PTHR43163:SF6">
    <property type="entry name" value="DIPEPTIDE TRANSPORT SYSTEM PERMEASE PROTEIN DPPB-RELATED"/>
    <property type="match status" value="1"/>
</dbReference>
<proteinExistence type="inferred from homology"/>
<feature type="domain" description="ABC transmembrane type-1" evidence="8">
    <location>
        <begin position="98"/>
        <end position="300"/>
    </location>
</feature>
<keyword evidence="4 7" id="KW-0812">Transmembrane</keyword>
<dbReference type="CDD" id="cd06261">
    <property type="entry name" value="TM_PBP2"/>
    <property type="match status" value="1"/>
</dbReference>
<evidence type="ECO:0000256" key="6">
    <source>
        <dbReference type="ARBA" id="ARBA00023136"/>
    </source>
</evidence>
<dbReference type="SUPFAM" id="SSF161098">
    <property type="entry name" value="MetI-like"/>
    <property type="match status" value="1"/>
</dbReference>
<keyword evidence="5 7" id="KW-1133">Transmembrane helix</keyword>
<evidence type="ECO:0000256" key="5">
    <source>
        <dbReference type="ARBA" id="ARBA00022989"/>
    </source>
</evidence>
<organism evidence="9 10">
    <name type="scientific">Gryllotalpicola reticulitermitis</name>
    <dbReference type="NCBI Taxonomy" id="1184153"/>
    <lineage>
        <taxon>Bacteria</taxon>
        <taxon>Bacillati</taxon>
        <taxon>Actinomycetota</taxon>
        <taxon>Actinomycetes</taxon>
        <taxon>Micrococcales</taxon>
        <taxon>Microbacteriaceae</taxon>
        <taxon>Gryllotalpicola</taxon>
    </lineage>
</organism>
<dbReference type="Proteomes" id="UP001595900">
    <property type="component" value="Unassembled WGS sequence"/>
</dbReference>
<dbReference type="InterPro" id="IPR035906">
    <property type="entry name" value="MetI-like_sf"/>
</dbReference>
<dbReference type="Pfam" id="PF19300">
    <property type="entry name" value="BPD_transp_1_N"/>
    <property type="match status" value="1"/>
</dbReference>
<evidence type="ECO:0000256" key="2">
    <source>
        <dbReference type="ARBA" id="ARBA00022448"/>
    </source>
</evidence>
<comment type="subcellular location">
    <subcellularLocation>
        <location evidence="1 7">Cell membrane</location>
        <topology evidence="1 7">Multi-pass membrane protein</topology>
    </subcellularLocation>
</comment>
<evidence type="ECO:0000256" key="1">
    <source>
        <dbReference type="ARBA" id="ARBA00004651"/>
    </source>
</evidence>
<feature type="transmembrane region" description="Helical" evidence="7">
    <location>
        <begin position="137"/>
        <end position="158"/>
    </location>
</feature>
<evidence type="ECO:0000256" key="4">
    <source>
        <dbReference type="ARBA" id="ARBA00022692"/>
    </source>
</evidence>
<dbReference type="EMBL" id="JBHSCN010000002">
    <property type="protein sequence ID" value="MFC4242221.1"/>
    <property type="molecule type" value="Genomic_DNA"/>
</dbReference>
<dbReference type="RefSeq" id="WP_390227026.1">
    <property type="nucleotide sequence ID" value="NZ_JBHSCN010000002.1"/>
</dbReference>
<dbReference type="InterPro" id="IPR000515">
    <property type="entry name" value="MetI-like"/>
</dbReference>
<keyword evidence="10" id="KW-1185">Reference proteome</keyword>
<name>A0ABV8Q1S9_9MICO</name>
<feature type="transmembrane region" description="Helical" evidence="7">
    <location>
        <begin position="178"/>
        <end position="197"/>
    </location>
</feature>
<evidence type="ECO:0000259" key="8">
    <source>
        <dbReference type="PROSITE" id="PS50928"/>
    </source>
</evidence>
<dbReference type="Gene3D" id="1.10.3720.10">
    <property type="entry name" value="MetI-like"/>
    <property type="match status" value="1"/>
</dbReference>
<gene>
    <name evidence="9" type="ORF">ACFOYW_02460</name>
</gene>
<dbReference type="PROSITE" id="PS50928">
    <property type="entry name" value="ABC_TM1"/>
    <property type="match status" value="1"/>
</dbReference>
<comment type="similarity">
    <text evidence="7">Belongs to the binding-protein-dependent transport system permease family.</text>
</comment>
<evidence type="ECO:0000256" key="7">
    <source>
        <dbReference type="RuleBase" id="RU363032"/>
    </source>
</evidence>
<dbReference type="Pfam" id="PF00528">
    <property type="entry name" value="BPD_transp_1"/>
    <property type="match status" value="1"/>
</dbReference>
<feature type="transmembrane region" description="Helical" evidence="7">
    <location>
        <begin position="102"/>
        <end position="125"/>
    </location>
</feature>
<dbReference type="PANTHER" id="PTHR43163">
    <property type="entry name" value="DIPEPTIDE TRANSPORT SYSTEM PERMEASE PROTEIN DPPB-RELATED"/>
    <property type="match status" value="1"/>
</dbReference>
<comment type="caution">
    <text evidence="9">The sequence shown here is derived from an EMBL/GenBank/DDBJ whole genome shotgun (WGS) entry which is preliminary data.</text>
</comment>
<feature type="transmembrane region" description="Helical" evidence="7">
    <location>
        <begin position="285"/>
        <end position="307"/>
    </location>
</feature>